<sequence length="259" mass="28520">MSGLRTRLQQAARLVGLDPAALRDLTRGLPRFARDARAYHAAHGGRGPFPLKPSSLYPIVTDWRESAGLASGHYFHQDLWAARKLHARRPARHVDVGSRIDGFIAHLLVFMPVEVVDIRPLESKLEGLTFVQSDATTLDRFPSGSVESLSSLHAVEHFGLGRYGDPIDPDGWQKAMRSLARILAPGGRLYFSVPMGRERLVFNAHRIFSPRTVLDTFTSTGLSLVSFSAVDDAGDLVEHADPAHFESAHHACGLFELGR</sequence>
<protein>
    <submittedName>
        <fullName evidence="1">DUF268 domain-containing protein</fullName>
    </submittedName>
</protein>
<organism evidence="1 2">
    <name type="scientific">Polyangium jinanense</name>
    <dbReference type="NCBI Taxonomy" id="2829994"/>
    <lineage>
        <taxon>Bacteria</taxon>
        <taxon>Pseudomonadati</taxon>
        <taxon>Myxococcota</taxon>
        <taxon>Polyangia</taxon>
        <taxon>Polyangiales</taxon>
        <taxon>Polyangiaceae</taxon>
        <taxon>Polyangium</taxon>
    </lineage>
</organism>
<comment type="caution">
    <text evidence="1">The sequence shown here is derived from an EMBL/GenBank/DDBJ whole genome shotgun (WGS) entry which is preliminary data.</text>
</comment>
<dbReference type="EMBL" id="JAGTJJ010000016">
    <property type="protein sequence ID" value="MDC3983876.1"/>
    <property type="molecule type" value="Genomic_DNA"/>
</dbReference>
<accession>A0A9X3X9B3</accession>
<dbReference type="InterPro" id="IPR004951">
    <property type="entry name" value="DUF268_CAE_spp"/>
</dbReference>
<evidence type="ECO:0000313" key="2">
    <source>
        <dbReference type="Proteomes" id="UP001151081"/>
    </source>
</evidence>
<dbReference type="Gene3D" id="3.40.50.150">
    <property type="entry name" value="Vaccinia Virus protein VP39"/>
    <property type="match status" value="1"/>
</dbReference>
<reference evidence="1 2" key="1">
    <citation type="submission" date="2021-04" db="EMBL/GenBank/DDBJ databases">
        <title>Genome analysis of Polyangium sp.</title>
        <authorList>
            <person name="Li Y."/>
            <person name="Wang J."/>
        </authorList>
    </citation>
    <scope>NUCLEOTIDE SEQUENCE [LARGE SCALE GENOMIC DNA]</scope>
    <source>
        <strain evidence="1 2">SDU14</strain>
    </source>
</reference>
<dbReference type="RefSeq" id="WP_272418605.1">
    <property type="nucleotide sequence ID" value="NZ_JAGTJJ010000016.1"/>
</dbReference>
<evidence type="ECO:0000313" key="1">
    <source>
        <dbReference type="EMBL" id="MDC3983876.1"/>
    </source>
</evidence>
<keyword evidence="2" id="KW-1185">Reference proteome</keyword>
<dbReference type="Pfam" id="PF03269">
    <property type="entry name" value="DUF268"/>
    <property type="match status" value="1"/>
</dbReference>
<dbReference type="InterPro" id="IPR029063">
    <property type="entry name" value="SAM-dependent_MTases_sf"/>
</dbReference>
<proteinExistence type="predicted"/>
<dbReference type="AlphaFoldDB" id="A0A9X3X9B3"/>
<gene>
    <name evidence="1" type="ORF">KEG57_25425</name>
</gene>
<dbReference type="SUPFAM" id="SSF53335">
    <property type="entry name" value="S-adenosyl-L-methionine-dependent methyltransferases"/>
    <property type="match status" value="1"/>
</dbReference>
<name>A0A9X3X9B3_9BACT</name>
<dbReference type="Proteomes" id="UP001151081">
    <property type="component" value="Unassembled WGS sequence"/>
</dbReference>